<dbReference type="EMBL" id="CM029047">
    <property type="protein sequence ID" value="KAG2584713.1"/>
    <property type="molecule type" value="Genomic_DNA"/>
</dbReference>
<evidence type="ECO:0000256" key="5">
    <source>
        <dbReference type="ARBA" id="ARBA00023274"/>
    </source>
</evidence>
<keyword evidence="2" id="KW-0677">Repeat</keyword>
<dbReference type="GO" id="GO:0006397">
    <property type="term" value="P:mRNA processing"/>
    <property type="evidence" value="ECO:0007669"/>
    <property type="project" value="UniProtKB-KW"/>
</dbReference>
<keyword evidence="4" id="KW-0508">mRNA splicing</keyword>
<accession>A0A8T0RIT2</accession>
<organism evidence="6 7">
    <name type="scientific">Panicum virgatum</name>
    <name type="common">Blackwell switchgrass</name>
    <dbReference type="NCBI Taxonomy" id="38727"/>
    <lineage>
        <taxon>Eukaryota</taxon>
        <taxon>Viridiplantae</taxon>
        <taxon>Streptophyta</taxon>
        <taxon>Embryophyta</taxon>
        <taxon>Tracheophyta</taxon>
        <taxon>Spermatophyta</taxon>
        <taxon>Magnoliopsida</taxon>
        <taxon>Liliopsida</taxon>
        <taxon>Poales</taxon>
        <taxon>Poaceae</taxon>
        <taxon>PACMAD clade</taxon>
        <taxon>Panicoideae</taxon>
        <taxon>Panicodae</taxon>
        <taxon>Paniceae</taxon>
        <taxon>Panicinae</taxon>
        <taxon>Panicum</taxon>
        <taxon>Panicum sect. Hiantes</taxon>
    </lineage>
</organism>
<proteinExistence type="predicted"/>
<evidence type="ECO:0000256" key="3">
    <source>
        <dbReference type="ARBA" id="ARBA00022946"/>
    </source>
</evidence>
<dbReference type="GO" id="GO:0003729">
    <property type="term" value="F:mRNA binding"/>
    <property type="evidence" value="ECO:0007669"/>
    <property type="project" value="InterPro"/>
</dbReference>
<dbReference type="PANTHER" id="PTHR31846:SF10">
    <property type="entry name" value="CHLOROPLASTIC GROUP IIA INTRON SPLICING FACILITATOR CRS1, CHLOROPLASTIC"/>
    <property type="match status" value="1"/>
</dbReference>
<keyword evidence="1" id="KW-0507">mRNA processing</keyword>
<gene>
    <name evidence="6" type="ORF">PVAP13_6KG336400</name>
</gene>
<dbReference type="Proteomes" id="UP000823388">
    <property type="component" value="Chromosome 6K"/>
</dbReference>
<keyword evidence="3" id="KW-0809">Transit peptide</keyword>
<dbReference type="AlphaFoldDB" id="A0A8T0RIT2"/>
<evidence type="ECO:0000256" key="1">
    <source>
        <dbReference type="ARBA" id="ARBA00022664"/>
    </source>
</evidence>
<reference evidence="6" key="1">
    <citation type="submission" date="2020-05" db="EMBL/GenBank/DDBJ databases">
        <title>WGS assembly of Panicum virgatum.</title>
        <authorList>
            <person name="Lovell J.T."/>
            <person name="Jenkins J."/>
            <person name="Shu S."/>
            <person name="Juenger T.E."/>
            <person name="Schmutz J."/>
        </authorList>
    </citation>
    <scope>NUCLEOTIDE SEQUENCE</scope>
    <source>
        <strain evidence="6">AP13</strain>
    </source>
</reference>
<dbReference type="GO" id="GO:1990904">
    <property type="term" value="C:ribonucleoprotein complex"/>
    <property type="evidence" value="ECO:0007669"/>
    <property type="project" value="UniProtKB-KW"/>
</dbReference>
<evidence type="ECO:0000256" key="4">
    <source>
        <dbReference type="ARBA" id="ARBA00023187"/>
    </source>
</evidence>
<evidence type="ECO:0000313" key="7">
    <source>
        <dbReference type="Proteomes" id="UP000823388"/>
    </source>
</evidence>
<name>A0A8T0RIT2_PANVG</name>
<dbReference type="InterPro" id="IPR045278">
    <property type="entry name" value="CRS1/CFM2/CFM3"/>
</dbReference>
<keyword evidence="7" id="KW-1185">Reference proteome</keyword>
<keyword evidence="5" id="KW-0687">Ribonucleoprotein</keyword>
<sequence length="115" mass="13401">MIKLLYKIKTGGLVVWTKGDIHFVYRESNYQQNTKHSYYFVSDVQNMKHNVSTTLLEYGNFFKVLTNANGKADDALLQEKYQSICGLKDEEPVKRTLYEREVNRLLDRQIGSSIC</sequence>
<evidence type="ECO:0000256" key="2">
    <source>
        <dbReference type="ARBA" id="ARBA00022737"/>
    </source>
</evidence>
<evidence type="ECO:0000313" key="6">
    <source>
        <dbReference type="EMBL" id="KAG2584713.1"/>
    </source>
</evidence>
<comment type="caution">
    <text evidence="6">The sequence shown here is derived from an EMBL/GenBank/DDBJ whole genome shotgun (WGS) entry which is preliminary data.</text>
</comment>
<protein>
    <submittedName>
        <fullName evidence="6">Uncharacterized protein</fullName>
    </submittedName>
</protein>
<dbReference type="PANTHER" id="PTHR31846">
    <property type="entry name" value="CRS1 / YHBY (CRM) DOMAIN-CONTAINING PROTEIN"/>
    <property type="match status" value="1"/>
</dbReference>
<dbReference type="GO" id="GO:0000375">
    <property type="term" value="P:RNA splicing, via transesterification reactions"/>
    <property type="evidence" value="ECO:0007669"/>
    <property type="project" value="InterPro"/>
</dbReference>